<evidence type="ECO:0000256" key="2">
    <source>
        <dbReference type="ARBA" id="ARBA00022452"/>
    </source>
</evidence>
<evidence type="ECO:0000256" key="1">
    <source>
        <dbReference type="ARBA" id="ARBA00004571"/>
    </source>
</evidence>
<accession>A0A379EWF3</accession>
<dbReference type="EMBL" id="UGTV01000015">
    <property type="protein sequence ID" value="SUC10749.1"/>
    <property type="molecule type" value="Genomic_DNA"/>
</dbReference>
<dbReference type="Pfam" id="PF24575">
    <property type="entry name" value="TPR_Slam"/>
    <property type="match status" value="1"/>
</dbReference>
<evidence type="ECO:0000256" key="4">
    <source>
        <dbReference type="ARBA" id="ARBA00022729"/>
    </source>
</evidence>
<evidence type="ECO:0000256" key="7">
    <source>
        <dbReference type="ARBA" id="ARBA00023609"/>
    </source>
</evidence>
<keyword evidence="6" id="KW-0998">Cell outer membrane</keyword>
<evidence type="ECO:0000256" key="8">
    <source>
        <dbReference type="SAM" id="SignalP"/>
    </source>
</evidence>
<evidence type="ECO:0000259" key="9">
    <source>
        <dbReference type="Pfam" id="PF04575"/>
    </source>
</evidence>
<name>A0A379EWF3_9PAST</name>
<dbReference type="SUPFAM" id="SSF48452">
    <property type="entry name" value="TPR-like"/>
    <property type="match status" value="1"/>
</dbReference>
<keyword evidence="5" id="KW-0472">Membrane</keyword>
<feature type="signal peptide" evidence="8">
    <location>
        <begin position="1"/>
        <end position="27"/>
    </location>
</feature>
<proteinExistence type="inferred from homology"/>
<dbReference type="InterPro" id="IPR057556">
    <property type="entry name" value="TPR_Slam"/>
</dbReference>
<evidence type="ECO:0000313" key="11">
    <source>
        <dbReference type="EMBL" id="SUC10749.1"/>
    </source>
</evidence>
<feature type="domain" description="Surface lipoprotein assembly modifier C-terminal" evidence="9">
    <location>
        <begin position="201"/>
        <end position="504"/>
    </location>
</feature>
<evidence type="ECO:0000259" key="10">
    <source>
        <dbReference type="Pfam" id="PF24575"/>
    </source>
</evidence>
<dbReference type="GO" id="GO:0009279">
    <property type="term" value="C:cell outer membrane"/>
    <property type="evidence" value="ECO:0007669"/>
    <property type="project" value="UniProtKB-SubCell"/>
</dbReference>
<organism evidence="11 12">
    <name type="scientific">Pasteurella canis</name>
    <dbReference type="NCBI Taxonomy" id="753"/>
    <lineage>
        <taxon>Bacteria</taxon>
        <taxon>Pseudomonadati</taxon>
        <taxon>Pseudomonadota</taxon>
        <taxon>Gammaproteobacteria</taxon>
        <taxon>Pasteurellales</taxon>
        <taxon>Pasteurellaceae</taxon>
        <taxon>Pasteurella</taxon>
    </lineage>
</organism>
<dbReference type="RefSeq" id="WP_115323302.1">
    <property type="nucleotide sequence ID" value="NZ_UGTV01000015.1"/>
</dbReference>
<reference evidence="11 12" key="1">
    <citation type="submission" date="2018-06" db="EMBL/GenBank/DDBJ databases">
        <authorList>
            <consortium name="Pathogen Informatics"/>
            <person name="Doyle S."/>
        </authorList>
    </citation>
    <scope>NUCLEOTIDE SEQUENCE [LARGE SCALE GENOMIC DNA]</scope>
    <source>
        <strain evidence="11 12">NCTC11621</strain>
    </source>
</reference>
<comment type="subcellular location">
    <subcellularLocation>
        <location evidence="1">Cell outer membrane</location>
        <topology evidence="1">Multi-pass membrane protein</topology>
    </subcellularLocation>
</comment>
<dbReference type="InterPro" id="IPR007655">
    <property type="entry name" value="Slam_C"/>
</dbReference>
<dbReference type="Proteomes" id="UP000254704">
    <property type="component" value="Unassembled WGS sequence"/>
</dbReference>
<evidence type="ECO:0000256" key="3">
    <source>
        <dbReference type="ARBA" id="ARBA00022692"/>
    </source>
</evidence>
<dbReference type="AlphaFoldDB" id="A0A379EWF3"/>
<feature type="chain" id="PRO_5016763732" evidence="8">
    <location>
        <begin position="28"/>
        <end position="504"/>
    </location>
</feature>
<gene>
    <name evidence="11" type="ORF">NCTC11621_01824</name>
</gene>
<dbReference type="InterPro" id="IPR011990">
    <property type="entry name" value="TPR-like_helical_dom_sf"/>
</dbReference>
<feature type="domain" description="Surface lipoprotein assembly modifier N-terminal TPR repeats region" evidence="10">
    <location>
        <begin position="69"/>
        <end position="172"/>
    </location>
</feature>
<keyword evidence="4 8" id="KW-0732">Signal</keyword>
<evidence type="ECO:0000313" key="12">
    <source>
        <dbReference type="Proteomes" id="UP000254704"/>
    </source>
</evidence>
<dbReference type="Gene3D" id="1.25.40.10">
    <property type="entry name" value="Tetratricopeptide repeat domain"/>
    <property type="match status" value="1"/>
</dbReference>
<evidence type="ECO:0000256" key="5">
    <source>
        <dbReference type="ARBA" id="ARBA00023136"/>
    </source>
</evidence>
<dbReference type="Pfam" id="PF04575">
    <property type="entry name" value="SlipAM"/>
    <property type="match status" value="1"/>
</dbReference>
<comment type="similarity">
    <text evidence="7">Belongs to the Slam family.</text>
</comment>
<sequence>MNKKQHFLTFFITLTCYGVSIAPTVLAQQVVNVDNQRPDEHFHKASQVQLQSHLPNKSRHDQTPQTQNISLTAEQLLQRPDLLLRALIPVLRNNDMRGVEILLPIYEKLPEKDPFLLKWANAILAKKQGKLTKSIRLYRELIAEQPRLQPARLQLAIALMHNHEYETAKEQFNRLRAENLPPQLIQIIDRYIHSIHEQDSWHFYSGANYLRENNVNNAPPKGTKVGGFTPSNEPESAEGISYFFGINKTWSIKDGFFAEFNTDINGKYYWNNHKYDELSLRIGLGGGYRNAKTEIKLIPYMEQFWYVGGENAEQHAKTLHRYSKTGGASLDLGYWLSQNWKISTEFEYGEQRYLSPERKKSNGNLYSLSNTVMYFPNSQQYWFVGADFYRKNAHWKANAFDRRGVRLGWGQEWPKGISTRLQLNYAKRSYHMPSAPKNAIFAPSFFKIAQKNKEYGLNFTVWHRSIHWRGITPKITWSYQKTDSNNPFSSYDRNRVYLSVSKSF</sequence>
<evidence type="ECO:0000256" key="6">
    <source>
        <dbReference type="ARBA" id="ARBA00023237"/>
    </source>
</evidence>
<protein>
    <submittedName>
        <fullName evidence="11">TPR repeat-containing protein NMB0313</fullName>
    </submittedName>
</protein>
<keyword evidence="3" id="KW-0812">Transmembrane</keyword>
<keyword evidence="2" id="KW-1134">Transmembrane beta strand</keyword>